<dbReference type="Gene3D" id="3.30.420.40">
    <property type="match status" value="1"/>
</dbReference>
<comment type="caution">
    <text evidence="4">The sequence shown here is derived from an EMBL/GenBank/DDBJ whole genome shotgun (WGS) entry which is preliminary data.</text>
</comment>
<organism evidence="4 5">
    <name type="scientific">Pseudovibrio exalbescens</name>
    <dbReference type="NCBI Taxonomy" id="197461"/>
    <lineage>
        <taxon>Bacteria</taxon>
        <taxon>Pseudomonadati</taxon>
        <taxon>Pseudomonadota</taxon>
        <taxon>Alphaproteobacteria</taxon>
        <taxon>Hyphomicrobiales</taxon>
        <taxon>Stappiaceae</taxon>
        <taxon>Pseudovibrio</taxon>
    </lineage>
</organism>
<comment type="similarity">
    <text evidence="1">Belongs to the NodU/CmcH family.</text>
</comment>
<dbReference type="GO" id="GO:0003824">
    <property type="term" value="F:catalytic activity"/>
    <property type="evidence" value="ECO:0007669"/>
    <property type="project" value="InterPro"/>
</dbReference>
<evidence type="ECO:0008006" key="6">
    <source>
        <dbReference type="Google" id="ProtNLM"/>
    </source>
</evidence>
<protein>
    <recommendedName>
        <fullName evidence="6">Decarbamoylnovobiocin carbamoyltransferase</fullName>
    </recommendedName>
</protein>
<gene>
    <name evidence="4" type="ORF">A3843_12060</name>
</gene>
<evidence type="ECO:0000256" key="1">
    <source>
        <dbReference type="ARBA" id="ARBA00006129"/>
    </source>
</evidence>
<dbReference type="InterPro" id="IPR051338">
    <property type="entry name" value="NodU/CmcH_Carbamoyltrnsfr"/>
</dbReference>
<evidence type="ECO:0000313" key="5">
    <source>
        <dbReference type="Proteomes" id="UP000185783"/>
    </source>
</evidence>
<evidence type="ECO:0000259" key="2">
    <source>
        <dbReference type="Pfam" id="PF02543"/>
    </source>
</evidence>
<dbReference type="InterPro" id="IPR031730">
    <property type="entry name" value="Carbam_trans_C"/>
</dbReference>
<evidence type="ECO:0000259" key="3">
    <source>
        <dbReference type="Pfam" id="PF16861"/>
    </source>
</evidence>
<dbReference type="Pfam" id="PF02543">
    <property type="entry name" value="Carbam_trans_N"/>
    <property type="match status" value="1"/>
</dbReference>
<accession>A0A1U7JF61</accession>
<dbReference type="InterPro" id="IPR003696">
    <property type="entry name" value="Carbtransf_dom"/>
</dbReference>
<evidence type="ECO:0000313" key="4">
    <source>
        <dbReference type="EMBL" id="OKL43390.1"/>
    </source>
</evidence>
<dbReference type="STRING" id="197461.A3843_12060"/>
<sequence length="674" mass="75686">MGDGHYISAYCHVDALDHHYGIALRHDHNISLWRKNGGDVELIQVWELERFSGEKHHLRAFRDNTHFWTFVADRLRPLGLDTTDIVGVWGTPGINSVSASGGDYWRRFEEFPQHSLAHLFSALMLDKSIFDTETIVALAMDGGPDSVEDEASQRKPYYVGALVKNGKMSLFPVASTAPLWALMRQRYGLKEGSLMALAGACKAVLPLAVDDPPLIIRRRDFEKADRWFKGVTRQVEDTLSSTSGSEIRGDPLFTRKENEAAVIARLIQQKTISQTKQILAKIIDENDVTPQNTYLAMSGGLALNCPLNTALMKQFEFKGFLAPPCVNDSGLSLGLGLMRFFADEPDFRFRLSSPYLGSNGTDNLSDVIKDPTFSLHIEDISHPELETILSDLLDGPIVWFQGQAEIGPRALGHRSLLADPRDITSRDRLNRIKQRQWWRPVAPLVLDEFSKDWFEESFPSPYMLHAFQVKADKAALVPAICHLDGTARVQTLTMETNPELHEILNAFHRATGVPMLCNTSLNDRSEPILNSISAALDFALSKELSVIYADGMRIQLGAFQHHDKTATNKRARRHFKPMEEPLSAGDVHRLNPLGFSREELVLMRQIPKLRHVDHTAPGTAPRLQRLLSKLRHSFGKQPDFQFIDMYHDLQGSNTLEEALGNRQAEPVCCEADNG</sequence>
<reference evidence="4 5" key="1">
    <citation type="submission" date="2016-03" db="EMBL/GenBank/DDBJ databases">
        <title>Genome sequence of Nesiotobacter sp. nov., a moderately halophilic alphaproteobacterium isolated from the Yellow Sea, China.</title>
        <authorList>
            <person name="Zhang G."/>
            <person name="Zhang R."/>
        </authorList>
    </citation>
    <scope>NUCLEOTIDE SEQUENCE [LARGE SCALE GENOMIC DNA]</scope>
    <source>
        <strain evidence="4 5">WB1-6</strain>
    </source>
</reference>
<dbReference type="Pfam" id="PF16861">
    <property type="entry name" value="Carbam_trans_C"/>
    <property type="match status" value="1"/>
</dbReference>
<dbReference type="EMBL" id="LVVZ01000019">
    <property type="protein sequence ID" value="OKL43390.1"/>
    <property type="molecule type" value="Genomic_DNA"/>
</dbReference>
<keyword evidence="5" id="KW-1185">Reference proteome</keyword>
<dbReference type="InterPro" id="IPR038152">
    <property type="entry name" value="Carbam_trans_C_sf"/>
</dbReference>
<proteinExistence type="inferred from homology"/>
<dbReference type="PANTHER" id="PTHR34847">
    <property type="entry name" value="NODULATION PROTEIN U"/>
    <property type="match status" value="1"/>
</dbReference>
<dbReference type="Gene3D" id="3.90.870.20">
    <property type="entry name" value="Carbamoyltransferase, C-terminal domain"/>
    <property type="match status" value="1"/>
</dbReference>
<dbReference type="PANTHER" id="PTHR34847:SF1">
    <property type="entry name" value="NODULATION PROTEIN U"/>
    <property type="match status" value="1"/>
</dbReference>
<name>A0A1U7JF61_9HYPH</name>
<dbReference type="Proteomes" id="UP000185783">
    <property type="component" value="Unassembled WGS sequence"/>
</dbReference>
<feature type="domain" description="Carbamoyltransferase C-terminal" evidence="3">
    <location>
        <begin position="397"/>
        <end position="553"/>
    </location>
</feature>
<dbReference type="CDD" id="cd24033">
    <property type="entry name" value="ASKHA_NBD_NodU_CmcH-like_N"/>
    <property type="match status" value="1"/>
</dbReference>
<dbReference type="AlphaFoldDB" id="A0A1U7JF61"/>
<feature type="domain" description="Carbamoyltransferase" evidence="2">
    <location>
        <begin position="291"/>
        <end position="334"/>
    </location>
</feature>